<dbReference type="EMBL" id="JAEPRB010000067">
    <property type="protein sequence ID" value="KAG2223139.1"/>
    <property type="molecule type" value="Genomic_DNA"/>
</dbReference>
<keyword evidence="2" id="KW-1185">Reference proteome</keyword>
<evidence type="ECO:0000313" key="2">
    <source>
        <dbReference type="Proteomes" id="UP000646827"/>
    </source>
</evidence>
<dbReference type="AlphaFoldDB" id="A0A8H7S417"/>
<reference evidence="1 2" key="1">
    <citation type="submission" date="2020-12" db="EMBL/GenBank/DDBJ databases">
        <title>Metabolic potential, ecology and presence of endohyphal bacteria is reflected in genomic diversity of Mucoromycotina.</title>
        <authorList>
            <person name="Muszewska A."/>
            <person name="Okrasinska A."/>
            <person name="Steczkiewicz K."/>
            <person name="Drgas O."/>
            <person name="Orlowska M."/>
            <person name="Perlinska-Lenart U."/>
            <person name="Aleksandrzak-Piekarczyk T."/>
            <person name="Szatraj K."/>
            <person name="Zielenkiewicz U."/>
            <person name="Pilsyk S."/>
            <person name="Malc E."/>
            <person name="Mieczkowski P."/>
            <person name="Kruszewska J.S."/>
            <person name="Biernat P."/>
            <person name="Pawlowska J."/>
        </authorList>
    </citation>
    <scope>NUCLEOTIDE SEQUENCE [LARGE SCALE GENOMIC DNA]</scope>
    <source>
        <strain evidence="1 2">CBS 142.35</strain>
    </source>
</reference>
<organism evidence="1 2">
    <name type="scientific">Circinella minor</name>
    <dbReference type="NCBI Taxonomy" id="1195481"/>
    <lineage>
        <taxon>Eukaryota</taxon>
        <taxon>Fungi</taxon>
        <taxon>Fungi incertae sedis</taxon>
        <taxon>Mucoromycota</taxon>
        <taxon>Mucoromycotina</taxon>
        <taxon>Mucoromycetes</taxon>
        <taxon>Mucorales</taxon>
        <taxon>Lichtheimiaceae</taxon>
        <taxon>Circinella</taxon>
    </lineage>
</organism>
<comment type="caution">
    <text evidence="1">The sequence shown here is derived from an EMBL/GenBank/DDBJ whole genome shotgun (WGS) entry which is preliminary data.</text>
</comment>
<sequence length="547" mass="62675">MTFTFTSYIKNNAGSSFNIVNCFRASKLTDQEAAEKEFKKAVTAASRWKRSAAQSWALKQVNNEFLILKNIELMSYWVEMNKKVAISKGKRKFYDFCGEATASSSNVREESPLAYLQGEDEVSNSTVSSQNTEHELEEEKDANILVVKVIRCSSETSKIRRKRKVAYDYLVGGGLEKYCRPSNCKKWISSNIDLVDEFLKYRSDVVKEAKEFELLSIVDRLALNFICYITPSSAIGNKMDPSVWDTMIKSVKSERRVEDIDDKYVLRMMKISQAARRNIDEAKKLVRRWTVEDDSEEAALYQDVLRDIFKSYSEVYDPSKINEDTFVKDSLTPILKNYFANNQLITTEGANGEIIGSKERKKVFDSEAGGKRGDFTVYTCDGPKSQLLLLMECKPPRAGNSDDLVKAANCLKDCIDKSIRDGVDCNDLELYAIVSEGYCCRVLFSDFKYHGMYRLVDVGRFYIPTSIDNMDTMLGVFQIMNHVRIMVLEAARLCKKTIRIKENNSQDMPLPSFDSPVRVSEHKALKILQNDEETLTRVRRKLRFKKE</sequence>
<dbReference type="OrthoDB" id="2250719at2759"/>
<evidence type="ECO:0000313" key="1">
    <source>
        <dbReference type="EMBL" id="KAG2223139.1"/>
    </source>
</evidence>
<name>A0A8H7S417_9FUNG</name>
<accession>A0A8H7S417</accession>
<dbReference type="Proteomes" id="UP000646827">
    <property type="component" value="Unassembled WGS sequence"/>
</dbReference>
<proteinExistence type="predicted"/>
<protein>
    <submittedName>
        <fullName evidence="1">Uncharacterized protein</fullName>
    </submittedName>
</protein>
<gene>
    <name evidence="1" type="ORF">INT45_005695</name>
</gene>